<comment type="subcellular location">
    <subcellularLocation>
        <location evidence="9">Nucleus</location>
    </subcellularLocation>
    <subcellularLocation>
        <location evidence="9">Chromosome</location>
        <location evidence="9">Centromere</location>
        <location evidence="9">Kinetochore</location>
    </subcellularLocation>
</comment>
<dbReference type="EMBL" id="MNAD01000222">
    <property type="protein sequence ID" value="OJT14895.1"/>
    <property type="molecule type" value="Genomic_DNA"/>
</dbReference>
<evidence type="ECO:0000256" key="1">
    <source>
        <dbReference type="ARBA" id="ARBA00006379"/>
    </source>
</evidence>
<accession>A0A1M2W4U6</accession>
<comment type="caution">
    <text evidence="12">The sequence shown here is derived from an EMBL/GenBank/DDBJ whole genome shotgun (WGS) entry which is preliminary data.</text>
</comment>
<keyword evidence="4 9" id="KW-0498">Mitosis</keyword>
<protein>
    <recommendedName>
        <fullName evidence="9">Kinetochore protein SPC25</fullName>
    </recommendedName>
</protein>
<dbReference type="OrthoDB" id="4056921at2759"/>
<dbReference type="InterPro" id="IPR045143">
    <property type="entry name" value="Spc25"/>
</dbReference>
<evidence type="ECO:0000256" key="10">
    <source>
        <dbReference type="SAM" id="Coils"/>
    </source>
</evidence>
<keyword evidence="5 9" id="KW-0995">Kinetochore</keyword>
<keyword evidence="6 10" id="KW-0175">Coiled coil</keyword>
<reference evidence="12 13" key="1">
    <citation type="submission" date="2016-10" db="EMBL/GenBank/DDBJ databases">
        <title>Genome sequence of the basidiomycete white-rot fungus Trametes pubescens.</title>
        <authorList>
            <person name="Makela M.R."/>
            <person name="Granchi Z."/>
            <person name="Peng M."/>
            <person name="De Vries R.P."/>
            <person name="Grigoriev I."/>
            <person name="Riley R."/>
            <person name="Hilden K."/>
        </authorList>
    </citation>
    <scope>NUCLEOTIDE SEQUENCE [LARGE SCALE GENOMIC DNA]</scope>
    <source>
        <strain evidence="12 13">FBCC735</strain>
    </source>
</reference>
<keyword evidence="8 9" id="KW-0137">Centromere</keyword>
<dbReference type="GO" id="GO:0031262">
    <property type="term" value="C:Ndc80 complex"/>
    <property type="evidence" value="ECO:0007669"/>
    <property type="project" value="InterPro"/>
</dbReference>
<dbReference type="OMA" id="HEDQRMK"/>
<dbReference type="PANTHER" id="PTHR14281">
    <property type="entry name" value="KINETOCHORE PROTEIN SPC25-RELATED"/>
    <property type="match status" value="1"/>
</dbReference>
<organism evidence="12 13">
    <name type="scientific">Trametes pubescens</name>
    <name type="common">White-rot fungus</name>
    <dbReference type="NCBI Taxonomy" id="154538"/>
    <lineage>
        <taxon>Eukaryota</taxon>
        <taxon>Fungi</taxon>
        <taxon>Dikarya</taxon>
        <taxon>Basidiomycota</taxon>
        <taxon>Agaricomycotina</taxon>
        <taxon>Agaricomycetes</taxon>
        <taxon>Polyporales</taxon>
        <taxon>Polyporaceae</taxon>
        <taxon>Trametes</taxon>
    </lineage>
</organism>
<keyword evidence="9" id="KW-0539">Nucleus</keyword>
<keyword evidence="3 9" id="KW-0132">Cell division</keyword>
<evidence type="ECO:0000313" key="13">
    <source>
        <dbReference type="Proteomes" id="UP000184267"/>
    </source>
</evidence>
<evidence type="ECO:0000256" key="6">
    <source>
        <dbReference type="ARBA" id="ARBA00023054"/>
    </source>
</evidence>
<comment type="similarity">
    <text evidence="1 9">Belongs to the SPC25 family.</text>
</comment>
<name>A0A1M2W4U6_TRAPU</name>
<dbReference type="GO" id="GO:0051301">
    <property type="term" value="P:cell division"/>
    <property type="evidence" value="ECO:0007669"/>
    <property type="project" value="UniProtKB-UniRule"/>
</dbReference>
<dbReference type="AlphaFoldDB" id="A0A1M2W4U6"/>
<keyword evidence="2 9" id="KW-0158">Chromosome</keyword>
<evidence type="ECO:0000256" key="8">
    <source>
        <dbReference type="ARBA" id="ARBA00023328"/>
    </source>
</evidence>
<evidence type="ECO:0000256" key="2">
    <source>
        <dbReference type="ARBA" id="ARBA00022454"/>
    </source>
</evidence>
<dbReference type="InterPro" id="IPR013255">
    <property type="entry name" value="Spc25_C"/>
</dbReference>
<dbReference type="PANTHER" id="PTHR14281:SF0">
    <property type="entry name" value="KINETOCHORE PROTEIN SPC25"/>
    <property type="match status" value="1"/>
</dbReference>
<proteinExistence type="inferred from homology"/>
<keyword evidence="7 9" id="KW-0131">Cell cycle</keyword>
<evidence type="ECO:0000256" key="7">
    <source>
        <dbReference type="ARBA" id="ARBA00023306"/>
    </source>
</evidence>
<dbReference type="GO" id="GO:0007059">
    <property type="term" value="P:chromosome segregation"/>
    <property type="evidence" value="ECO:0007669"/>
    <property type="project" value="InterPro"/>
</dbReference>
<evidence type="ECO:0000256" key="5">
    <source>
        <dbReference type="ARBA" id="ARBA00022838"/>
    </source>
</evidence>
<dbReference type="STRING" id="154538.A0A1M2W4U6"/>
<gene>
    <name evidence="12" type="ORF">TRAPUB_8545</name>
</gene>
<evidence type="ECO:0000256" key="3">
    <source>
        <dbReference type="ARBA" id="ARBA00022618"/>
    </source>
</evidence>
<dbReference type="Proteomes" id="UP000184267">
    <property type="component" value="Unassembled WGS sequence"/>
</dbReference>
<feature type="domain" description="Chromosome segregation protein Spc25 C-terminal" evidence="11">
    <location>
        <begin position="172"/>
        <end position="244"/>
    </location>
</feature>
<feature type="coiled-coil region" evidence="10">
    <location>
        <begin position="49"/>
        <end position="118"/>
    </location>
</feature>
<sequence>MSKVLRVPKLDLAAVLAQQNPAIDLRLDAYEASTRNFLAAVSNYTQRAVAEIQNRKDAYAAEKKRLAEKALQIEAETNQCKLKEIELIKVLDKEQEERKEAEASVAAFRRQLNSVKDKCASLDVEIEQHRVVAANLLRERKREQHILGAHAARAHPEVAACEAALKCVVEGIGQDKILVRFTHIDPADHDREFSFVIDVSSRTYKVAVVPTTTPFLPTLPILLDELNESRDIYAFIRHVRAAFRELVAGR</sequence>
<dbReference type="GO" id="GO:0005634">
    <property type="term" value="C:nucleus"/>
    <property type="evidence" value="ECO:0007669"/>
    <property type="project" value="UniProtKB-SubCell"/>
</dbReference>
<evidence type="ECO:0000259" key="11">
    <source>
        <dbReference type="Pfam" id="PF08234"/>
    </source>
</evidence>
<keyword evidence="13" id="KW-1185">Reference proteome</keyword>
<evidence type="ECO:0000256" key="4">
    <source>
        <dbReference type="ARBA" id="ARBA00022776"/>
    </source>
</evidence>
<comment type="subunit">
    <text evidence="9">Component of the NDC80 complex.</text>
</comment>
<dbReference type="Pfam" id="PF08234">
    <property type="entry name" value="Spindle_Spc25"/>
    <property type="match status" value="1"/>
</dbReference>
<dbReference type="CDD" id="cd23784">
    <property type="entry name" value="RWD_Spc25"/>
    <property type="match status" value="1"/>
</dbReference>
<comment type="function">
    <text evidence="9">Acts as a component of the essential kinetochore-associated NDC80 complex, which is required for chromosome segregation and spindle checkpoint activity.</text>
</comment>
<evidence type="ECO:0000256" key="9">
    <source>
        <dbReference type="RuleBase" id="RU367150"/>
    </source>
</evidence>
<dbReference type="Gene3D" id="3.30.457.50">
    <property type="entry name" value="Chromosome segregation protein Spc25"/>
    <property type="match status" value="1"/>
</dbReference>
<evidence type="ECO:0000313" key="12">
    <source>
        <dbReference type="EMBL" id="OJT14895.1"/>
    </source>
</evidence>